<dbReference type="GO" id="GO:0005524">
    <property type="term" value="F:ATP binding"/>
    <property type="evidence" value="ECO:0007669"/>
    <property type="project" value="UniProtKB-KW"/>
</dbReference>
<feature type="domain" description="Helicase C-terminal" evidence="4">
    <location>
        <begin position="1282"/>
        <end position="1443"/>
    </location>
</feature>
<dbReference type="InterPro" id="IPR001650">
    <property type="entry name" value="Helicase_C-like"/>
</dbReference>
<dbReference type="InterPro" id="IPR011545">
    <property type="entry name" value="DEAD/DEAH_box_helicase_dom"/>
</dbReference>
<dbReference type="Proteomes" id="UP000268094">
    <property type="component" value="Unassembled WGS sequence"/>
</dbReference>
<gene>
    <name evidence="5" type="ORF">D7V88_33280</name>
</gene>
<protein>
    <submittedName>
        <fullName evidence="5">DEAD/DEAH box helicase</fullName>
    </submittedName>
</protein>
<comment type="caution">
    <text evidence="5">The sequence shown here is derived from an EMBL/GenBank/DDBJ whole genome shotgun (WGS) entry which is preliminary data.</text>
</comment>
<dbReference type="EMBL" id="RAVZ01000327">
    <property type="protein sequence ID" value="RKG75589.1"/>
    <property type="molecule type" value="Genomic_DNA"/>
</dbReference>
<dbReference type="GO" id="GO:0043138">
    <property type="term" value="F:3'-5' DNA helicase activity"/>
    <property type="evidence" value="ECO:0007669"/>
    <property type="project" value="TreeGrafter"/>
</dbReference>
<name>A0A3A8HWL5_9BACT</name>
<feature type="compositionally biased region" description="Basic and acidic residues" evidence="3">
    <location>
        <begin position="786"/>
        <end position="800"/>
    </location>
</feature>
<dbReference type="GO" id="GO:0006289">
    <property type="term" value="P:nucleotide-excision repair"/>
    <property type="evidence" value="ECO:0007669"/>
    <property type="project" value="TreeGrafter"/>
</dbReference>
<dbReference type="SUPFAM" id="SSF52540">
    <property type="entry name" value="P-loop containing nucleoside triphosphate hydrolases"/>
    <property type="match status" value="2"/>
</dbReference>
<keyword evidence="2" id="KW-0067">ATP-binding</keyword>
<keyword evidence="5" id="KW-0347">Helicase</keyword>
<dbReference type="SMART" id="SM00490">
    <property type="entry name" value="HELICc"/>
    <property type="match status" value="1"/>
</dbReference>
<keyword evidence="5" id="KW-0378">Hydrolase</keyword>
<dbReference type="Gene3D" id="3.40.50.300">
    <property type="entry name" value="P-loop containing nucleotide triphosphate hydrolases"/>
    <property type="match status" value="3"/>
</dbReference>
<keyword evidence="6" id="KW-1185">Reference proteome</keyword>
<sequence>MRPYTAPLSSCSPRSGGHLGCSAEATTTLTLGGTGSGKTESFMLPLLARISQEAVGWGVPEKGYLGQNWWVDPETGQPYSEEKKGRRYLELPKHKRPDAKNPLNTAFERHRAGEKRTAAVRALVLYPMNALVEDQLVRLRKALDSAEAREAMKEHFHGNRIFFGRYIGATEVTGHPGSTSTPRGLDSFLMAGKAAAKKMGSIKLEGHKLADANGDVAYEDVWQDERDRRGRRLTQLFEYMAALERGQIQARLHALDRQAQENLHARLKEHGKQHGAPTPADFLAFAEDPKVGKRSRSSLLEDYQKLFGAPDDATRQRIEKLQLTDKDADRAPSATGVDDAPFMFPSVDGAEMSNRWDMQLDPPDILITNVSMLSAMLNREVEEPIFKQTRKWLERDDAYFFLVLDELHLQRGAAGTEVSFLLRMLLERLGLTQSAKQRGKVRILASSASLPAAPQAEAEKSSQYLWDMFGPFGLSPADRSEKDSKELWCQSIVSGHERKGRYEPTTEPAKVRLDPAPFRELLLAHQSSEWRDPDVPLAQPLFAKVPDGVQPLEPAWRRVCAALGIGADKPLSQAISDAITEATYRLLWACWQQDEGRTRAQPVSELAEKLFGPLTAEPGHTATEHLEALRGLLFVRGVADGLKALGYLGGLNLPTFRVHTFFRSIEGLYAPAYKGLGAAKTKQERRAEVGQLTIEQAHRIAIDTPQGPQEHRLFELVYCECCGELFFGGMRAEFSRSPYLAELLPQEPRLEGLPDDAASQRFEDLSWQQYALFWPSSKPRPSDAPAEAKGKDKDKDKEKGQWLRAVLERETGGILMRDKLKDSEFDPSRHLEGWYYEKGSSSDAGHKRNWDSPGTNVPYSCPNCLTSYKGRIDTRYRLSPLRNFRAGFAKTTQLLATELFDAQRVSNPVELPKLVSFSDSRQDAAKAALSIEKNHHQDIRRVLLVRTLRHHLANRDSRRAKLEAECAAIEQTLATAPAPVKDMLSPQLAAKKSELASLLDPSAALSKIIGIARPEQLGPASEVPALIADMARCGVHPYDGAGVDRPAGQQPGGTVLMRFPWNRLLSLDPATGKLTWASSTEADEALAMDNARVNLVTEVHRVMTDVVFSKTYFSLEESGLGYATVPLPLQGTPEQKQRRAGELAALLRVMTDAYRYWPSPFAEKDHMGQSKMPPEWREAAQVGPKVKKFAQEVWGTDWEPQLKAALDQLADAGHKDGLIRMPSVRIQLVADDAQYVRCAQCSRVHLHPGVGVCTRCFSRLDWPKLDKRPIAELHVRSFLARRIQRAAALVGDDGHGAFRLHCEELTGQTEGPAERQRQFRGIFVPRLEDLEGTSDETAEAGERVLGEQNLLFKLRSEIDLLAVTTTMEVGIDIGPLQVVLQANMPPQRFNYQQRVGRAGRRGQAFSLALTICRTKSHDVFYFREPKAMTGDIPPTPFLTKRMESIGGRLVRKGWLWSAFRRLREEERKAGRPFPGDLMIPPDIHGEYLPTALFRDSAWQARTEKALEEEQSYAQQLARLLEEGSSLSFEVKVPELMQSMRAAVDRIQQMGLAHVLAEYGLLPMYGMPTRVRELYMGLRRSGGERKWSTVDRDIDLAIYEFAPGSTVVIDKREHLAVGFTPDLTPPIGRKGGEAIYTIQDSAFSHSFELVQCKVCQAWTDLSKQQAATKCECGTALDLDARRRCCVPNAFRTDLPLFPRTTEEEADGGVRHRSIQAEAERIPFEEAQGFGTPGTWRLPFKYRNSRTFRLNRGPNHENAGRYFSVKEGTDSFLSAKLENQVICTDGELDKRVRSFTPESTEQHLWLAAPKTTDSLYLATHGTKDGLALHRLYSRVDEGVADDEVTRWLGIRAAAMSASFIIASRAAFELDIDPEEFDVLEPRRYMREDQRPLLQITDHLVNGAGYCDWLVQQEGGQPRIARLVQSILENKSRYPLKQFLDPKHTGCDSSCYRCLRRYGNQPFHGLLDWQLGLAFIRAMVDPDYGVGLWEGDFEAYVELGRWPKFAEGLARQMAERFGGESICFGKVPAFRIRKQAGELTPWVLIRHPLWDWSQENGPPSGTILAHAYGEAKKAGGLPMCWDSFNLLRRQVLVREKIISEARSHQ</sequence>
<proteinExistence type="predicted"/>
<dbReference type="PANTHER" id="PTHR47957">
    <property type="entry name" value="ATP-DEPENDENT HELICASE HRQ1"/>
    <property type="match status" value="1"/>
</dbReference>
<dbReference type="PANTHER" id="PTHR47957:SF3">
    <property type="entry name" value="ATP-DEPENDENT HELICASE HRQ1"/>
    <property type="match status" value="1"/>
</dbReference>
<dbReference type="PROSITE" id="PS51194">
    <property type="entry name" value="HELICASE_CTER"/>
    <property type="match status" value="1"/>
</dbReference>
<accession>A0A3A8HWL5</accession>
<keyword evidence="1" id="KW-0547">Nucleotide-binding</keyword>
<evidence type="ECO:0000256" key="3">
    <source>
        <dbReference type="SAM" id="MobiDB-lite"/>
    </source>
</evidence>
<evidence type="ECO:0000256" key="2">
    <source>
        <dbReference type="ARBA" id="ARBA00022840"/>
    </source>
</evidence>
<evidence type="ECO:0000313" key="6">
    <source>
        <dbReference type="Proteomes" id="UP000268094"/>
    </source>
</evidence>
<evidence type="ECO:0000259" key="4">
    <source>
        <dbReference type="PROSITE" id="PS51194"/>
    </source>
</evidence>
<dbReference type="GO" id="GO:0003676">
    <property type="term" value="F:nucleic acid binding"/>
    <property type="evidence" value="ECO:0007669"/>
    <property type="project" value="InterPro"/>
</dbReference>
<evidence type="ECO:0000313" key="5">
    <source>
        <dbReference type="EMBL" id="RKG75589.1"/>
    </source>
</evidence>
<reference evidence="6" key="1">
    <citation type="submission" date="2018-09" db="EMBL/GenBank/DDBJ databases">
        <authorList>
            <person name="Livingstone P.G."/>
            <person name="Whitworth D.E."/>
        </authorList>
    </citation>
    <scope>NUCLEOTIDE SEQUENCE [LARGE SCALE GENOMIC DNA]</scope>
    <source>
        <strain evidence="6">CA054A</strain>
    </source>
</reference>
<evidence type="ECO:0000256" key="1">
    <source>
        <dbReference type="ARBA" id="ARBA00022741"/>
    </source>
</evidence>
<dbReference type="GO" id="GO:0036297">
    <property type="term" value="P:interstrand cross-link repair"/>
    <property type="evidence" value="ECO:0007669"/>
    <property type="project" value="TreeGrafter"/>
</dbReference>
<dbReference type="RefSeq" id="WP_120544643.1">
    <property type="nucleotide sequence ID" value="NZ_RAVZ01000327.1"/>
</dbReference>
<dbReference type="InterPro" id="IPR027417">
    <property type="entry name" value="P-loop_NTPase"/>
</dbReference>
<organism evidence="5 6">
    <name type="scientific">Corallococcus terminator</name>
    <dbReference type="NCBI Taxonomy" id="2316733"/>
    <lineage>
        <taxon>Bacteria</taxon>
        <taxon>Pseudomonadati</taxon>
        <taxon>Myxococcota</taxon>
        <taxon>Myxococcia</taxon>
        <taxon>Myxococcales</taxon>
        <taxon>Cystobacterineae</taxon>
        <taxon>Myxococcaceae</taxon>
        <taxon>Corallococcus</taxon>
    </lineage>
</organism>
<feature type="region of interest" description="Disordered" evidence="3">
    <location>
        <begin position="776"/>
        <end position="800"/>
    </location>
</feature>
<dbReference type="Pfam" id="PF00270">
    <property type="entry name" value="DEAD"/>
    <property type="match status" value="1"/>
</dbReference>
<dbReference type="Pfam" id="PF00271">
    <property type="entry name" value="Helicase_C"/>
    <property type="match status" value="1"/>
</dbReference>